<evidence type="ECO:0000313" key="4">
    <source>
        <dbReference type="EMBL" id="QGN67026.1"/>
    </source>
</evidence>
<evidence type="ECO:0000256" key="1">
    <source>
        <dbReference type="ARBA" id="ARBA00022460"/>
    </source>
</evidence>
<evidence type="ECO:0000256" key="3">
    <source>
        <dbReference type="SAM" id="SignalP"/>
    </source>
</evidence>
<dbReference type="InterPro" id="IPR050468">
    <property type="entry name" value="Cuticle_Struct_Prot"/>
</dbReference>
<feature type="chain" id="PRO_5024884566" evidence="3">
    <location>
        <begin position="19"/>
        <end position="164"/>
    </location>
</feature>
<dbReference type="PROSITE" id="PS51155">
    <property type="entry name" value="CHIT_BIND_RR_2"/>
    <property type="match status" value="1"/>
</dbReference>
<dbReference type="GO" id="GO:0062129">
    <property type="term" value="C:chitin-based extracellular matrix"/>
    <property type="evidence" value="ECO:0007669"/>
    <property type="project" value="TreeGrafter"/>
</dbReference>
<keyword evidence="1 2" id="KW-0193">Cuticle</keyword>
<dbReference type="EMBL" id="MN629004">
    <property type="protein sequence ID" value="QGN67026.1"/>
    <property type="molecule type" value="mRNA"/>
</dbReference>
<proteinExistence type="evidence at transcript level"/>
<name>A0A650AG69_9CUCU</name>
<organism evidence="4">
    <name type="scientific">Galeruca daurica</name>
    <dbReference type="NCBI Taxonomy" id="1651263"/>
    <lineage>
        <taxon>Eukaryota</taxon>
        <taxon>Metazoa</taxon>
        <taxon>Ecdysozoa</taxon>
        <taxon>Arthropoda</taxon>
        <taxon>Hexapoda</taxon>
        <taxon>Insecta</taxon>
        <taxon>Pterygota</taxon>
        <taxon>Neoptera</taxon>
        <taxon>Endopterygota</taxon>
        <taxon>Coleoptera</taxon>
        <taxon>Polyphaga</taxon>
        <taxon>Cucujiformia</taxon>
        <taxon>Chrysomeloidea</taxon>
        <taxon>Chrysomelidae</taxon>
        <taxon>Galerucinae</taxon>
        <taxon>Galerucites</taxon>
        <taxon>Galeruca</taxon>
    </lineage>
</organism>
<sequence length="164" mass="17986">MILKALIPLCLVLGLVNARPSSVKDDIQHKSRQSRQSDYKEINNVNNYGNQRYEDSRNARISRYDYDNNGYGNYNYNVTQTDGIYNEQSGTIENQDTNDESSRVVGYYAYPGPDGVFYYVEYVADKDGFRVAGDHIPPAASVGKVGQLGIPSAAIASLAGGGLG</sequence>
<keyword evidence="3" id="KW-0732">Signal</keyword>
<reference evidence="4" key="1">
    <citation type="submission" date="2019-10" db="EMBL/GenBank/DDBJ databases">
        <authorList>
            <person name="Duan T."/>
            <person name="Pang B."/>
        </authorList>
    </citation>
    <scope>NUCLEOTIDE SEQUENCE</scope>
</reference>
<dbReference type="PROSITE" id="PS00233">
    <property type="entry name" value="CHIT_BIND_RR_1"/>
    <property type="match status" value="1"/>
</dbReference>
<evidence type="ECO:0000256" key="2">
    <source>
        <dbReference type="PROSITE-ProRule" id="PRU00497"/>
    </source>
</evidence>
<dbReference type="InterPro" id="IPR031311">
    <property type="entry name" value="CHIT_BIND_RR_consensus"/>
</dbReference>
<dbReference type="GO" id="GO:0008010">
    <property type="term" value="F:structural constituent of chitin-based larval cuticle"/>
    <property type="evidence" value="ECO:0007669"/>
    <property type="project" value="TreeGrafter"/>
</dbReference>
<dbReference type="AlphaFoldDB" id="A0A650AG69"/>
<accession>A0A650AG69</accession>
<dbReference type="Pfam" id="PF00379">
    <property type="entry name" value="Chitin_bind_4"/>
    <property type="match status" value="1"/>
</dbReference>
<dbReference type="PANTHER" id="PTHR10380">
    <property type="entry name" value="CUTICLE PROTEIN"/>
    <property type="match status" value="1"/>
</dbReference>
<protein>
    <submittedName>
        <fullName evidence="4">Cuticular protein CP5</fullName>
    </submittedName>
</protein>
<dbReference type="InterPro" id="IPR000618">
    <property type="entry name" value="Insect_cuticle"/>
</dbReference>
<feature type="signal peptide" evidence="3">
    <location>
        <begin position="1"/>
        <end position="18"/>
    </location>
</feature>
<dbReference type="PANTHER" id="PTHR10380:SF218">
    <property type="entry name" value="ADULT CUTICLE PROTEIN 65AA-RELATED"/>
    <property type="match status" value="1"/>
</dbReference>